<name>A0A5E5P2H2_9BURK</name>
<dbReference type="RefSeq" id="WP_224787408.1">
    <property type="nucleotide sequence ID" value="NZ_CABPSX010000003.1"/>
</dbReference>
<evidence type="ECO:0000313" key="2">
    <source>
        <dbReference type="Proteomes" id="UP000364291"/>
    </source>
</evidence>
<reference evidence="1 2" key="1">
    <citation type="submission" date="2019-08" db="EMBL/GenBank/DDBJ databases">
        <authorList>
            <person name="Peeters C."/>
        </authorList>
    </citation>
    <scope>NUCLEOTIDE SEQUENCE [LARGE SCALE GENOMIC DNA]</scope>
    <source>
        <strain evidence="1 2">LMG 18089</strain>
    </source>
</reference>
<protein>
    <submittedName>
        <fullName evidence="1">Arylesterase</fullName>
    </submittedName>
</protein>
<proteinExistence type="predicted"/>
<dbReference type="AlphaFoldDB" id="A0A5E5P2H2"/>
<sequence>MRSSPLSLAVDVAVGAIRGGFKATGKLAAALVKGAQLKVYAGAPHAAATTHADQVNADPPAFFMS</sequence>
<dbReference type="Proteomes" id="UP000364291">
    <property type="component" value="Unassembled WGS sequence"/>
</dbReference>
<accession>A0A5E5P2H2</accession>
<dbReference type="EMBL" id="CABPSX010000003">
    <property type="protein sequence ID" value="VVG70896.1"/>
    <property type="molecule type" value="Genomic_DNA"/>
</dbReference>
<gene>
    <name evidence="1" type="ORF">PAP18089_01867</name>
</gene>
<evidence type="ECO:0000313" key="1">
    <source>
        <dbReference type="EMBL" id="VVG70896.1"/>
    </source>
</evidence>
<organism evidence="1 2">
    <name type="scientific">Pandoraea apista</name>
    <dbReference type="NCBI Taxonomy" id="93218"/>
    <lineage>
        <taxon>Bacteria</taxon>
        <taxon>Pseudomonadati</taxon>
        <taxon>Pseudomonadota</taxon>
        <taxon>Betaproteobacteria</taxon>
        <taxon>Burkholderiales</taxon>
        <taxon>Burkholderiaceae</taxon>
        <taxon>Pandoraea</taxon>
    </lineage>
</organism>